<dbReference type="InterPro" id="IPR052200">
    <property type="entry name" value="Protoporphyrinogen_IX_DH"/>
</dbReference>
<dbReference type="EMBL" id="JBHTBQ010000044">
    <property type="protein sequence ID" value="MFC7421800.1"/>
    <property type="molecule type" value="Genomic_DNA"/>
</dbReference>
<feature type="domain" description="Flavodoxin-like" evidence="3">
    <location>
        <begin position="4"/>
        <end position="177"/>
    </location>
</feature>
<reference evidence="5" key="1">
    <citation type="journal article" date="2019" name="Int. J. Syst. Evol. Microbiol.">
        <title>The Global Catalogue of Microorganisms (GCM) 10K type strain sequencing project: providing services to taxonomists for standard genome sequencing and annotation.</title>
        <authorList>
            <consortium name="The Broad Institute Genomics Platform"/>
            <consortium name="The Broad Institute Genome Sequencing Center for Infectious Disease"/>
            <person name="Wu L."/>
            <person name="Ma J."/>
        </authorList>
    </citation>
    <scope>NUCLEOTIDE SEQUENCE [LARGE SCALE GENOMIC DNA]</scope>
    <source>
        <strain evidence="5">CCUG 62945</strain>
    </source>
</reference>
<dbReference type="PANTHER" id="PTHR38030">
    <property type="entry name" value="PROTOPORPHYRINOGEN IX DEHYDROGENASE [MENAQUINONE]"/>
    <property type="match status" value="1"/>
</dbReference>
<evidence type="ECO:0000313" key="5">
    <source>
        <dbReference type="Proteomes" id="UP001596473"/>
    </source>
</evidence>
<evidence type="ECO:0000256" key="1">
    <source>
        <dbReference type="ARBA" id="ARBA00022630"/>
    </source>
</evidence>
<evidence type="ECO:0000313" key="4">
    <source>
        <dbReference type="EMBL" id="MFC7421800.1"/>
    </source>
</evidence>
<dbReference type="EC" id="1.3.5.3" evidence="4"/>
<evidence type="ECO:0000256" key="2">
    <source>
        <dbReference type="ARBA" id="ARBA00022643"/>
    </source>
</evidence>
<sequence>MKPILILYASRDGQAQRIAQTLAVHLNTWPVQLCNLKTPPAPITSSTAIIVVASVRYGQHHPEALQFFRQNAKQLAHMPLAIASVSLSARKGDGSPNSYLKKLIHQYQLAPFAALSIAGKLNYPRYGWLDKQIIRLIMRMTGGPSDGISCIEYTDWPQLTAFAQKITAHLRQDNADG</sequence>
<keyword evidence="2" id="KW-0288">FMN</keyword>
<dbReference type="NCBIfam" id="NF008316">
    <property type="entry name" value="PRK11104.1"/>
    <property type="match status" value="1"/>
</dbReference>
<gene>
    <name evidence="4" type="primary">hemG</name>
    <name evidence="4" type="ORF">ACFQNF_18225</name>
</gene>
<keyword evidence="5" id="KW-1185">Reference proteome</keyword>
<dbReference type="Pfam" id="PF12724">
    <property type="entry name" value="Flavodoxin_5"/>
    <property type="match status" value="1"/>
</dbReference>
<dbReference type="InterPro" id="IPR008254">
    <property type="entry name" value="Flavodoxin/NO_synth"/>
</dbReference>
<dbReference type="Gene3D" id="3.40.50.360">
    <property type="match status" value="1"/>
</dbReference>
<dbReference type="SUPFAM" id="SSF52218">
    <property type="entry name" value="Flavoproteins"/>
    <property type="match status" value="1"/>
</dbReference>
<dbReference type="Proteomes" id="UP001596473">
    <property type="component" value="Unassembled WGS sequence"/>
</dbReference>
<keyword evidence="1" id="KW-0285">Flavoprotein</keyword>
<dbReference type="PROSITE" id="PS50902">
    <property type="entry name" value="FLAVODOXIN_LIKE"/>
    <property type="match status" value="1"/>
</dbReference>
<organism evidence="4 5">
    <name type="scientific">Iodobacter arcticus</name>
    <dbReference type="NCBI Taxonomy" id="590593"/>
    <lineage>
        <taxon>Bacteria</taxon>
        <taxon>Pseudomonadati</taxon>
        <taxon>Pseudomonadota</taxon>
        <taxon>Betaproteobacteria</taxon>
        <taxon>Neisseriales</taxon>
        <taxon>Chitinibacteraceae</taxon>
        <taxon>Iodobacter</taxon>
    </lineage>
</organism>
<accession>A0ABW2R6B8</accession>
<proteinExistence type="predicted"/>
<dbReference type="InterPro" id="IPR029039">
    <property type="entry name" value="Flavoprotein-like_sf"/>
</dbReference>
<dbReference type="PANTHER" id="PTHR38030:SF2">
    <property type="entry name" value="PROTOPORPHYRINOGEN IX DEHYDROGENASE [QUINONE]"/>
    <property type="match status" value="1"/>
</dbReference>
<comment type="caution">
    <text evidence="4">The sequence shown here is derived from an EMBL/GenBank/DDBJ whole genome shotgun (WGS) entry which is preliminary data.</text>
</comment>
<dbReference type="InterPro" id="IPR026816">
    <property type="entry name" value="Flavodoxin_dom"/>
</dbReference>
<name>A0ABW2R6B8_9NEIS</name>
<dbReference type="RefSeq" id="WP_380189396.1">
    <property type="nucleotide sequence ID" value="NZ_JBHTBQ010000044.1"/>
</dbReference>
<dbReference type="GO" id="GO:0016491">
    <property type="term" value="F:oxidoreductase activity"/>
    <property type="evidence" value="ECO:0007669"/>
    <property type="project" value="UniProtKB-KW"/>
</dbReference>
<evidence type="ECO:0000259" key="3">
    <source>
        <dbReference type="PROSITE" id="PS50902"/>
    </source>
</evidence>
<protein>
    <submittedName>
        <fullName evidence="4">Menaquinone-dependent protoporphyrinogen IX dehydrogenase</fullName>
        <ecNumber evidence="4">1.3.5.3</ecNumber>
    </submittedName>
</protein>
<keyword evidence="4" id="KW-0560">Oxidoreductase</keyword>